<name>A0ABT8Y4H1_9SPHN</name>
<organism evidence="4 5">
    <name type="scientific">Sphingomonas natans</name>
    <dbReference type="NCBI Taxonomy" id="3063330"/>
    <lineage>
        <taxon>Bacteria</taxon>
        <taxon>Pseudomonadati</taxon>
        <taxon>Pseudomonadota</taxon>
        <taxon>Alphaproteobacteria</taxon>
        <taxon>Sphingomonadales</taxon>
        <taxon>Sphingomonadaceae</taxon>
        <taxon>Sphingomonas</taxon>
    </lineage>
</organism>
<dbReference type="Proteomes" id="UP001169764">
    <property type="component" value="Unassembled WGS sequence"/>
</dbReference>
<reference evidence="4" key="1">
    <citation type="submission" date="2023-07" db="EMBL/GenBank/DDBJ databases">
        <authorList>
            <person name="Kim M."/>
        </authorList>
    </citation>
    <scope>NUCLEOTIDE SEQUENCE</scope>
    <source>
        <strain evidence="4">BIUV-7</strain>
    </source>
</reference>
<feature type="compositionally biased region" description="Low complexity" evidence="2">
    <location>
        <begin position="166"/>
        <end position="180"/>
    </location>
</feature>
<evidence type="ECO:0000256" key="2">
    <source>
        <dbReference type="SAM" id="MobiDB-lite"/>
    </source>
</evidence>
<feature type="coiled-coil region" evidence="1">
    <location>
        <begin position="77"/>
        <end position="111"/>
    </location>
</feature>
<protein>
    <submittedName>
        <fullName evidence="4">Tetratricopeptide repeat protein</fullName>
    </submittedName>
</protein>
<dbReference type="InterPro" id="IPR011990">
    <property type="entry name" value="TPR-like_helical_dom_sf"/>
</dbReference>
<dbReference type="Pfam" id="PF13432">
    <property type="entry name" value="TPR_16"/>
    <property type="match status" value="1"/>
</dbReference>
<evidence type="ECO:0000256" key="3">
    <source>
        <dbReference type="SAM" id="SignalP"/>
    </source>
</evidence>
<feature type="signal peptide" evidence="3">
    <location>
        <begin position="1"/>
        <end position="21"/>
    </location>
</feature>
<gene>
    <name evidence="4" type="ORF">Q4F19_02330</name>
</gene>
<accession>A0ABT8Y4H1</accession>
<proteinExistence type="predicted"/>
<sequence>MSLRSLTIFCLLAATAVPAIAQSADKIAPRVDKLEKEMKAVQRKVFPGGSPAFFEPEIAAPSEDVAAPARAPADQPVRELAARVDGLERELTRVTQQIEETQHRLDVLSQANARDKADFDARLKAIEPVPGAAPALETPPARPPRGGARPAPIQLDPVAAPPPEPASAEAPASAPAASGDAGEDAYMAGYKLWEQKKFPEAQVALQAMIKKYPKHKRASYARNLLGRAQLDGGTPASAAQTLYANYQTDPRGDRAPDSLFYLGQALTQLKKPADACKAYGELEQVYGATLAPGLKSRLPAAKKAAACK</sequence>
<keyword evidence="5" id="KW-1185">Reference proteome</keyword>
<keyword evidence="1" id="KW-0175">Coiled coil</keyword>
<dbReference type="RefSeq" id="WP_303539523.1">
    <property type="nucleotide sequence ID" value="NZ_JAUOTP010000001.1"/>
</dbReference>
<evidence type="ECO:0000313" key="5">
    <source>
        <dbReference type="Proteomes" id="UP001169764"/>
    </source>
</evidence>
<keyword evidence="3" id="KW-0732">Signal</keyword>
<comment type="caution">
    <text evidence="4">The sequence shown here is derived from an EMBL/GenBank/DDBJ whole genome shotgun (WGS) entry which is preliminary data.</text>
</comment>
<dbReference type="EMBL" id="JAUOTP010000001">
    <property type="protein sequence ID" value="MDO6413210.1"/>
    <property type="molecule type" value="Genomic_DNA"/>
</dbReference>
<evidence type="ECO:0000313" key="4">
    <source>
        <dbReference type="EMBL" id="MDO6413210.1"/>
    </source>
</evidence>
<dbReference type="Gene3D" id="1.25.40.10">
    <property type="entry name" value="Tetratricopeptide repeat domain"/>
    <property type="match status" value="1"/>
</dbReference>
<feature type="region of interest" description="Disordered" evidence="2">
    <location>
        <begin position="130"/>
        <end position="181"/>
    </location>
</feature>
<dbReference type="SUPFAM" id="SSF48452">
    <property type="entry name" value="TPR-like"/>
    <property type="match status" value="1"/>
</dbReference>
<evidence type="ECO:0000256" key="1">
    <source>
        <dbReference type="SAM" id="Coils"/>
    </source>
</evidence>
<feature type="chain" id="PRO_5046273154" evidence="3">
    <location>
        <begin position="22"/>
        <end position="308"/>
    </location>
</feature>